<feature type="repeat" description="WD" evidence="3">
    <location>
        <begin position="922"/>
        <end position="963"/>
    </location>
</feature>
<feature type="repeat" description="WD" evidence="3">
    <location>
        <begin position="1117"/>
        <end position="1151"/>
    </location>
</feature>
<feature type="repeat" description="WD" evidence="3">
    <location>
        <begin position="964"/>
        <end position="1005"/>
    </location>
</feature>
<organism evidence="6 7">
    <name type="scientific">Dolichospermum heterosporum TAC447</name>
    <dbReference type="NCBI Taxonomy" id="747523"/>
    <lineage>
        <taxon>Bacteria</taxon>
        <taxon>Bacillati</taxon>
        <taxon>Cyanobacteriota</taxon>
        <taxon>Cyanophyceae</taxon>
        <taxon>Nostocales</taxon>
        <taxon>Aphanizomenonaceae</taxon>
        <taxon>Dolichospermum</taxon>
        <taxon>Dolichospermum heterosporum</taxon>
    </lineage>
</organism>
<dbReference type="InterPro" id="IPR020472">
    <property type="entry name" value="WD40_PAC1"/>
</dbReference>
<feature type="compositionally biased region" description="Low complexity" evidence="4">
    <location>
        <begin position="721"/>
        <end position="746"/>
    </location>
</feature>
<accession>A0ABY5LWJ3</accession>
<dbReference type="PRINTS" id="PR00320">
    <property type="entry name" value="GPROTEINBRPT"/>
</dbReference>
<dbReference type="PROSITE" id="PS50294">
    <property type="entry name" value="WD_REPEATS_REGION"/>
    <property type="match status" value="14"/>
</dbReference>
<feature type="repeat" description="WD" evidence="3">
    <location>
        <begin position="371"/>
        <end position="412"/>
    </location>
</feature>
<evidence type="ECO:0000256" key="3">
    <source>
        <dbReference type="PROSITE-ProRule" id="PRU00221"/>
    </source>
</evidence>
<dbReference type="EMBL" id="CP099464">
    <property type="protein sequence ID" value="UUO16383.1"/>
    <property type="molecule type" value="Genomic_DNA"/>
</dbReference>
<feature type="repeat" description="WD" evidence="3">
    <location>
        <begin position="413"/>
        <end position="454"/>
    </location>
</feature>
<dbReference type="Pfam" id="PF00400">
    <property type="entry name" value="WD40"/>
    <property type="match status" value="10"/>
</dbReference>
<feature type="repeat" description="WD" evidence="3">
    <location>
        <begin position="539"/>
        <end position="580"/>
    </location>
</feature>
<dbReference type="InterPro" id="IPR019775">
    <property type="entry name" value="WD40_repeat_CS"/>
</dbReference>
<dbReference type="Gene3D" id="1.10.510.10">
    <property type="entry name" value="Transferase(Phosphotransferase) domain 1"/>
    <property type="match status" value="1"/>
</dbReference>
<dbReference type="SMART" id="SM00220">
    <property type="entry name" value="S_TKc"/>
    <property type="match status" value="1"/>
</dbReference>
<feature type="repeat" description="WD" evidence="3">
    <location>
        <begin position="497"/>
        <end position="538"/>
    </location>
</feature>
<dbReference type="PROSITE" id="PS00678">
    <property type="entry name" value="WD_REPEATS_1"/>
    <property type="match status" value="12"/>
</dbReference>
<dbReference type="PANTHER" id="PTHR19879">
    <property type="entry name" value="TRANSCRIPTION INITIATION FACTOR TFIID"/>
    <property type="match status" value="1"/>
</dbReference>
<feature type="repeat" description="WD" evidence="3">
    <location>
        <begin position="1006"/>
        <end position="1047"/>
    </location>
</feature>
<evidence type="ECO:0000259" key="5">
    <source>
        <dbReference type="PROSITE" id="PS50011"/>
    </source>
</evidence>
<dbReference type="Pfam" id="PF25173">
    <property type="entry name" value="Beta-prop_WDR3_1st"/>
    <property type="match status" value="1"/>
</dbReference>
<keyword evidence="1 3" id="KW-0853">WD repeat</keyword>
<evidence type="ECO:0000313" key="7">
    <source>
        <dbReference type="Proteomes" id="UP001057561"/>
    </source>
</evidence>
<evidence type="ECO:0000256" key="4">
    <source>
        <dbReference type="SAM" id="MobiDB-lite"/>
    </source>
</evidence>
<dbReference type="InterPro" id="IPR036322">
    <property type="entry name" value="WD40_repeat_dom_sf"/>
</dbReference>
<feature type="compositionally biased region" description="Low complexity" evidence="4">
    <location>
        <begin position="692"/>
        <end position="709"/>
    </location>
</feature>
<gene>
    <name evidence="6" type="ORF">NG743_04875</name>
</gene>
<dbReference type="InterPro" id="IPR015943">
    <property type="entry name" value="WD40/YVTN_repeat-like_dom_sf"/>
</dbReference>
<dbReference type="InterPro" id="IPR018391">
    <property type="entry name" value="PQQ_b-propeller_rpt"/>
</dbReference>
<sequence length="1151" mass="124515">MTVLTCASTGKSITLLGEEIANSGEAKVWRTNQNGYLAKIYHSPTPERVRKLAVMIANPPTEPNSHLHHVSFAWPKSALKNAQGDCVGFLMPEIKDGKELLDVYNPRRRKALKLEIDWRFLHTTALNIVSIIEALHAAGYVLGDIKPQNILVNNRALPSIIDTDSFQVKNPKNGKVYRCLVGSPGYTPPELMGKDFDIIEQTEIHDRFRLGVIIYQLLFGGNNHFQGKWTGAGEPPEPDEIIRRGLWLYSPNSLIEPVARTIPMIIVHPAIRECFLKCFNDGHKNPNLRPTAREWLEALRTGNDNLTICGRVDSHYYSRTFGNCYWCDRSTNLGVDIFPGVVKANSSVVIESTSQVQIIDNEFIGKVLQTLTGHSYSVISVAYSPDGQTLASGSDDKTIKLWNVKTGNLLQTLTGHSAWVNSLAYNPDGQILASAGGDNTIKLWNVKTGNLLQTLTGHSNQVWSVAYSRNGQILASGSSDNTIKLWNVKTGNLLQTLTGHSNSVISVAYRPNGQTLASGSSDRTIKLWNVKTGNLLQTLTGHSSWVRSVAYSPDGQTLASGSDDNTIKLWNVKTGKLLQTLTGHSNWVRSLAYSTDGQTLASGSGDKTIKLWNVKTGNLLQTLTGHSNSVISVAYNPDGQTLASGSDDKTIKIWQVAASIATPYSVQQTQSQVSPPPISKPPSQPVITQVTVTSTTNTSSSVQQPQSQVSPPPISKPPSQPVITQVTATSTTNTSSLVQQNQSQVSPTNQSGNLSHQVSQTPVYKRLIQTVITQTLQIKSFAKNIDPEFLFPLLRTAAILGLMGTQIYGYARYRVFPVNPISIIANLPSSISLEKTLEGHSDSVSSVAYSPNGQTLASGGGNDKTIKLWDVNTGKLLQTLEGHSDSVRSVAYSADGQTLASGSIDNTIKLWNVKTGGLLQTLKGHSDSVRSVAYSPDGQTLASGSIDNTIKLWNVKTGGLLQTLKGHSNWVWSVAYSPDGQTLASGSYDDTIKLWNVKTGGLLQTLKGHSSSVSSVAYSPDGQTLASGSYDDTIKLWNIKTGKLLQTLKGNSSSVTSVAYSPDGQTLAKGNSSSVTSVAYSPDGQTLASGSIDNTIKLWNVKTGKLLQTTGKLLQTLEGHFWFVESIAYSPDGQTLASGSSDDTIKIWRLK</sequence>
<keyword evidence="7" id="KW-1185">Reference proteome</keyword>
<feature type="region of interest" description="Disordered" evidence="4">
    <location>
        <begin position="692"/>
        <end position="755"/>
    </location>
</feature>
<evidence type="ECO:0000256" key="2">
    <source>
        <dbReference type="ARBA" id="ARBA00022737"/>
    </source>
</evidence>
<dbReference type="Proteomes" id="UP001057561">
    <property type="component" value="Chromosome"/>
</dbReference>
<dbReference type="Gene3D" id="2.130.10.10">
    <property type="entry name" value="YVTN repeat-like/Quinoprotein amine dehydrogenase"/>
    <property type="match status" value="8"/>
</dbReference>
<dbReference type="RefSeq" id="WP_257121617.1">
    <property type="nucleotide sequence ID" value="NZ_CP099464.1"/>
</dbReference>
<proteinExistence type="predicted"/>
<feature type="repeat" description="WD" evidence="3">
    <location>
        <begin position="455"/>
        <end position="496"/>
    </location>
</feature>
<dbReference type="PROSITE" id="PS50082">
    <property type="entry name" value="WD_REPEATS_2"/>
    <property type="match status" value="14"/>
</dbReference>
<feature type="repeat" description="WD" evidence="3">
    <location>
        <begin position="1068"/>
        <end position="1109"/>
    </location>
</feature>
<dbReference type="InterPro" id="IPR000719">
    <property type="entry name" value="Prot_kinase_dom"/>
</dbReference>
<feature type="repeat" description="WD" evidence="3">
    <location>
        <begin position="581"/>
        <end position="622"/>
    </location>
</feature>
<dbReference type="PANTHER" id="PTHR19879:SF9">
    <property type="entry name" value="TRANSCRIPTION INITIATION FACTOR TFIID SUBUNIT 5"/>
    <property type="match status" value="1"/>
</dbReference>
<feature type="repeat" description="WD" evidence="3">
    <location>
        <begin position="837"/>
        <end position="879"/>
    </location>
</feature>
<feature type="repeat" description="WD" evidence="3">
    <location>
        <begin position="880"/>
        <end position="921"/>
    </location>
</feature>
<evidence type="ECO:0000256" key="1">
    <source>
        <dbReference type="ARBA" id="ARBA00022574"/>
    </source>
</evidence>
<feature type="domain" description="Protein kinase" evidence="5">
    <location>
        <begin position="14"/>
        <end position="306"/>
    </location>
</feature>
<dbReference type="SUPFAM" id="SSF56112">
    <property type="entry name" value="Protein kinase-like (PK-like)"/>
    <property type="match status" value="1"/>
</dbReference>
<protein>
    <recommendedName>
        <fullName evidence="5">Protein kinase domain-containing protein</fullName>
    </recommendedName>
</protein>
<dbReference type="SMART" id="SM00320">
    <property type="entry name" value="WD40"/>
    <property type="match status" value="14"/>
</dbReference>
<dbReference type="CDD" id="cd00200">
    <property type="entry name" value="WD40"/>
    <property type="match status" value="2"/>
</dbReference>
<reference evidence="6" key="1">
    <citation type="submission" date="2022-06" db="EMBL/GenBank/DDBJ databases">
        <title>Nostosin G and Spiroidesin B from the Cyanobacterium Dolichospermum sp. NIES-1697.</title>
        <authorList>
            <person name="Phan C.-S."/>
            <person name="Mehjabin J.J."/>
            <person name="Anas A.R.J."/>
            <person name="Hayasaka M."/>
            <person name="Onoki R."/>
            <person name="Wang J."/>
            <person name="Umezawa T."/>
            <person name="Washio K."/>
            <person name="Morikawa M."/>
            <person name="Okino T."/>
        </authorList>
    </citation>
    <scope>NUCLEOTIDE SEQUENCE</scope>
    <source>
        <strain evidence="6">NIES-1697</strain>
    </source>
</reference>
<evidence type="ECO:0000313" key="6">
    <source>
        <dbReference type="EMBL" id="UUO16383.1"/>
    </source>
</evidence>
<dbReference type="PROSITE" id="PS50011">
    <property type="entry name" value="PROTEIN_KINASE_DOM"/>
    <property type="match status" value="1"/>
</dbReference>
<dbReference type="Pfam" id="PF00069">
    <property type="entry name" value="Pkinase"/>
    <property type="match status" value="1"/>
</dbReference>
<keyword evidence="2" id="KW-0677">Repeat</keyword>
<dbReference type="SMART" id="SM00564">
    <property type="entry name" value="PQQ"/>
    <property type="match status" value="10"/>
</dbReference>
<dbReference type="InterPro" id="IPR001680">
    <property type="entry name" value="WD40_rpt"/>
</dbReference>
<dbReference type="InterPro" id="IPR011009">
    <property type="entry name" value="Kinase-like_dom_sf"/>
</dbReference>
<name>A0ABY5LWJ3_9CYAN</name>
<feature type="compositionally biased region" description="Pro residues" evidence="4">
    <location>
        <begin position="710"/>
        <end position="720"/>
    </location>
</feature>
<dbReference type="SUPFAM" id="SSF50978">
    <property type="entry name" value="WD40 repeat-like"/>
    <property type="match status" value="2"/>
</dbReference>
<feature type="repeat" description="WD" evidence="3">
    <location>
        <begin position="623"/>
        <end position="656"/>
    </location>
</feature>